<feature type="compositionally biased region" description="Basic and acidic residues" evidence="1">
    <location>
        <begin position="15"/>
        <end position="29"/>
    </location>
</feature>
<reference evidence="2 3" key="1">
    <citation type="submission" date="2024-04" db="EMBL/GenBank/DDBJ databases">
        <authorList>
            <person name="Fracassetti M."/>
        </authorList>
    </citation>
    <scope>NUCLEOTIDE SEQUENCE [LARGE SCALE GENOMIC DNA]</scope>
</reference>
<gene>
    <name evidence="2" type="ORF">LTRI10_LOCUS48017</name>
</gene>
<proteinExistence type="predicted"/>
<dbReference type="AlphaFoldDB" id="A0AAV2GCG7"/>
<feature type="region of interest" description="Disordered" evidence="1">
    <location>
        <begin position="1"/>
        <end position="65"/>
    </location>
</feature>
<keyword evidence="3" id="KW-1185">Reference proteome</keyword>
<sequence>MAIDLSTNQFAGGEAEYHIDSCRGGEKPSPRRTNSATTVHPEGIDGGEVVEMEGHPGDPQPVPSSMALLCSERKVEGISSI</sequence>
<evidence type="ECO:0000256" key="1">
    <source>
        <dbReference type="SAM" id="MobiDB-lite"/>
    </source>
</evidence>
<accession>A0AAV2GCG7</accession>
<feature type="compositionally biased region" description="Polar residues" evidence="1">
    <location>
        <begin position="1"/>
        <end position="10"/>
    </location>
</feature>
<name>A0AAV2GCG7_9ROSI</name>
<protein>
    <submittedName>
        <fullName evidence="2">Uncharacterized protein</fullName>
    </submittedName>
</protein>
<evidence type="ECO:0000313" key="2">
    <source>
        <dbReference type="EMBL" id="CAL1408423.1"/>
    </source>
</evidence>
<organism evidence="2 3">
    <name type="scientific">Linum trigynum</name>
    <dbReference type="NCBI Taxonomy" id="586398"/>
    <lineage>
        <taxon>Eukaryota</taxon>
        <taxon>Viridiplantae</taxon>
        <taxon>Streptophyta</taxon>
        <taxon>Embryophyta</taxon>
        <taxon>Tracheophyta</taxon>
        <taxon>Spermatophyta</taxon>
        <taxon>Magnoliopsida</taxon>
        <taxon>eudicotyledons</taxon>
        <taxon>Gunneridae</taxon>
        <taxon>Pentapetalae</taxon>
        <taxon>rosids</taxon>
        <taxon>fabids</taxon>
        <taxon>Malpighiales</taxon>
        <taxon>Linaceae</taxon>
        <taxon>Linum</taxon>
    </lineage>
</organism>
<evidence type="ECO:0000313" key="3">
    <source>
        <dbReference type="Proteomes" id="UP001497516"/>
    </source>
</evidence>
<dbReference type="Proteomes" id="UP001497516">
    <property type="component" value="Chromosome 8"/>
</dbReference>
<dbReference type="EMBL" id="OZ034821">
    <property type="protein sequence ID" value="CAL1408423.1"/>
    <property type="molecule type" value="Genomic_DNA"/>
</dbReference>